<sequence>MISDLLRKSEAYREIASSVAEGKASHTYLVTGDDTVTRKAYMILLAMTFLCKRGGCGECEICTRITAGAHPDVHVYNSDGKMRVEDTNFLISEASMKGWGEGRKLFFIDRAETLSPAVQNKLLKLIEEPEGETVIMLFASSEVPILSTVKSRTKKCYLPVFSAEEIYAELLEEGVPRAQAETAAALS</sequence>
<organism evidence="1 2">
    <name type="scientific">Candidatus Stercoripulliclostridium pullicola</name>
    <dbReference type="NCBI Taxonomy" id="2840953"/>
    <lineage>
        <taxon>Bacteria</taxon>
        <taxon>Bacillati</taxon>
        <taxon>Bacillota</taxon>
        <taxon>Clostridia</taxon>
        <taxon>Eubacteriales</taxon>
        <taxon>Candidatus Stercoripulliclostridium</taxon>
    </lineage>
</organism>
<dbReference type="GO" id="GO:0006261">
    <property type="term" value="P:DNA-templated DNA replication"/>
    <property type="evidence" value="ECO:0007669"/>
    <property type="project" value="TreeGrafter"/>
</dbReference>
<dbReference type="Pfam" id="PF13177">
    <property type="entry name" value="DNA_pol3_delta2"/>
    <property type="match status" value="1"/>
</dbReference>
<evidence type="ECO:0000313" key="1">
    <source>
        <dbReference type="EMBL" id="MBO8423560.1"/>
    </source>
</evidence>
<name>A0A940DHK7_9FIRM</name>
<feature type="non-terminal residue" evidence="1">
    <location>
        <position position="187"/>
    </location>
</feature>
<accession>A0A940DHK7</accession>
<comment type="caution">
    <text evidence="1">The sequence shown here is derived from an EMBL/GenBank/DDBJ whole genome shotgun (WGS) entry which is preliminary data.</text>
</comment>
<reference evidence="1" key="2">
    <citation type="journal article" date="2021" name="PeerJ">
        <title>Extensive microbial diversity within the chicken gut microbiome revealed by metagenomics and culture.</title>
        <authorList>
            <person name="Gilroy R."/>
            <person name="Ravi A."/>
            <person name="Getino M."/>
            <person name="Pursley I."/>
            <person name="Horton D.L."/>
            <person name="Alikhan N.F."/>
            <person name="Baker D."/>
            <person name="Gharbi K."/>
            <person name="Hall N."/>
            <person name="Watson M."/>
            <person name="Adriaenssens E.M."/>
            <person name="Foster-Nyarko E."/>
            <person name="Jarju S."/>
            <person name="Secka A."/>
            <person name="Antonio M."/>
            <person name="Oren A."/>
            <person name="Chaudhuri R.R."/>
            <person name="La Ragione R."/>
            <person name="Hildebrand F."/>
            <person name="Pallen M.J."/>
        </authorList>
    </citation>
    <scope>NUCLEOTIDE SEQUENCE</scope>
    <source>
        <strain evidence="1">517</strain>
    </source>
</reference>
<dbReference type="AlphaFoldDB" id="A0A940DHK7"/>
<dbReference type="SUPFAM" id="SSF52540">
    <property type="entry name" value="P-loop containing nucleoside triphosphate hydrolases"/>
    <property type="match status" value="1"/>
</dbReference>
<protein>
    <recommendedName>
        <fullName evidence="3">DNA polymerase III subunit delta</fullName>
    </recommendedName>
</protein>
<dbReference type="InterPro" id="IPR050238">
    <property type="entry name" value="DNA_Rep/Repair_Clamp_Loader"/>
</dbReference>
<proteinExistence type="predicted"/>
<dbReference type="EMBL" id="JADINF010000023">
    <property type="protein sequence ID" value="MBO8423560.1"/>
    <property type="molecule type" value="Genomic_DNA"/>
</dbReference>
<evidence type="ECO:0008006" key="3">
    <source>
        <dbReference type="Google" id="ProtNLM"/>
    </source>
</evidence>
<gene>
    <name evidence="1" type="ORF">IAB16_00860</name>
</gene>
<evidence type="ECO:0000313" key="2">
    <source>
        <dbReference type="Proteomes" id="UP000727857"/>
    </source>
</evidence>
<dbReference type="InterPro" id="IPR027417">
    <property type="entry name" value="P-loop_NTPase"/>
</dbReference>
<dbReference type="PANTHER" id="PTHR11669:SF8">
    <property type="entry name" value="DNA POLYMERASE III SUBUNIT DELTA"/>
    <property type="match status" value="1"/>
</dbReference>
<dbReference type="PANTHER" id="PTHR11669">
    <property type="entry name" value="REPLICATION FACTOR C / DNA POLYMERASE III GAMMA-TAU SUBUNIT"/>
    <property type="match status" value="1"/>
</dbReference>
<dbReference type="Gene3D" id="3.40.50.300">
    <property type="entry name" value="P-loop containing nucleotide triphosphate hydrolases"/>
    <property type="match status" value="1"/>
</dbReference>
<reference evidence="1" key="1">
    <citation type="submission" date="2020-10" db="EMBL/GenBank/DDBJ databases">
        <authorList>
            <person name="Gilroy R."/>
        </authorList>
    </citation>
    <scope>NUCLEOTIDE SEQUENCE</scope>
    <source>
        <strain evidence="1">517</strain>
    </source>
</reference>
<dbReference type="Proteomes" id="UP000727857">
    <property type="component" value="Unassembled WGS sequence"/>
</dbReference>